<dbReference type="SUPFAM" id="SSF48726">
    <property type="entry name" value="Immunoglobulin"/>
    <property type="match status" value="1"/>
</dbReference>
<evidence type="ECO:0000313" key="5">
    <source>
        <dbReference type="Proteomes" id="UP000603141"/>
    </source>
</evidence>
<proteinExistence type="predicted"/>
<feature type="signal peptide" evidence="2">
    <location>
        <begin position="1"/>
        <end position="24"/>
    </location>
</feature>
<protein>
    <recommendedName>
        <fullName evidence="3">Immunoglobulin I-set domain-containing protein</fullName>
    </recommendedName>
</protein>
<evidence type="ECO:0000259" key="3">
    <source>
        <dbReference type="Pfam" id="PF07679"/>
    </source>
</evidence>
<organism evidence="4 5">
    <name type="scientific">Luteolibacter pohnpeiensis</name>
    <dbReference type="NCBI Taxonomy" id="454153"/>
    <lineage>
        <taxon>Bacteria</taxon>
        <taxon>Pseudomonadati</taxon>
        <taxon>Verrucomicrobiota</taxon>
        <taxon>Verrucomicrobiia</taxon>
        <taxon>Verrucomicrobiales</taxon>
        <taxon>Verrucomicrobiaceae</taxon>
        <taxon>Luteolibacter</taxon>
    </lineage>
</organism>
<dbReference type="GO" id="GO:0016788">
    <property type="term" value="F:hydrolase activity, acting on ester bonds"/>
    <property type="evidence" value="ECO:0007669"/>
    <property type="project" value="UniProtKB-ARBA"/>
</dbReference>
<dbReference type="InterPro" id="IPR013098">
    <property type="entry name" value="Ig_I-set"/>
</dbReference>
<evidence type="ECO:0000313" key="4">
    <source>
        <dbReference type="EMBL" id="MBK1880966.1"/>
    </source>
</evidence>
<accession>A0A934S571</accession>
<dbReference type="InterPro" id="IPR036514">
    <property type="entry name" value="SGNH_hydro_sf"/>
</dbReference>
<dbReference type="Gene3D" id="2.60.40.10">
    <property type="entry name" value="Immunoglobulins"/>
    <property type="match status" value="1"/>
</dbReference>
<keyword evidence="1 2" id="KW-0732">Signal</keyword>
<dbReference type="InterPro" id="IPR014755">
    <property type="entry name" value="Cu-Rt/internalin_Ig-like"/>
</dbReference>
<dbReference type="AlphaFoldDB" id="A0A934S571"/>
<dbReference type="Pfam" id="PF07679">
    <property type="entry name" value="I-set"/>
    <property type="match status" value="1"/>
</dbReference>
<dbReference type="RefSeq" id="WP_200266675.1">
    <property type="nucleotide sequence ID" value="NZ_JAENIJ010000001.1"/>
</dbReference>
<dbReference type="Proteomes" id="UP000603141">
    <property type="component" value="Unassembled WGS sequence"/>
</dbReference>
<dbReference type="InterPro" id="IPR036179">
    <property type="entry name" value="Ig-like_dom_sf"/>
</dbReference>
<reference evidence="4" key="1">
    <citation type="submission" date="2021-01" db="EMBL/GenBank/DDBJ databases">
        <title>Modified the classification status of verrucomicrobia.</title>
        <authorList>
            <person name="Feng X."/>
        </authorList>
    </citation>
    <scope>NUCLEOTIDE SEQUENCE</scope>
    <source>
        <strain evidence="4">KCTC 22041</strain>
    </source>
</reference>
<dbReference type="EMBL" id="JAENIJ010000001">
    <property type="protein sequence ID" value="MBK1880966.1"/>
    <property type="molecule type" value="Genomic_DNA"/>
</dbReference>
<evidence type="ECO:0000256" key="1">
    <source>
        <dbReference type="ARBA" id="ARBA00022729"/>
    </source>
</evidence>
<feature type="chain" id="PRO_5036989538" description="Immunoglobulin I-set domain-containing protein" evidence="2">
    <location>
        <begin position="25"/>
        <end position="722"/>
    </location>
</feature>
<dbReference type="SUPFAM" id="SSF52266">
    <property type="entry name" value="SGNH hydrolase"/>
    <property type="match status" value="1"/>
</dbReference>
<gene>
    <name evidence="4" type="ORF">JIN85_00985</name>
</gene>
<dbReference type="InterPro" id="IPR013783">
    <property type="entry name" value="Ig-like_fold"/>
</dbReference>
<feature type="domain" description="Immunoglobulin I-set" evidence="3">
    <location>
        <begin position="280"/>
        <end position="335"/>
    </location>
</feature>
<keyword evidence="5" id="KW-1185">Reference proteome</keyword>
<dbReference type="Gene3D" id="3.40.50.1110">
    <property type="entry name" value="SGNH hydrolase"/>
    <property type="match status" value="1"/>
</dbReference>
<dbReference type="Gene3D" id="2.60.40.1220">
    <property type="match status" value="1"/>
</dbReference>
<evidence type="ECO:0000256" key="2">
    <source>
        <dbReference type="SAM" id="SignalP"/>
    </source>
</evidence>
<sequence>MPRIHISGFLSAATLFALSISTHAEQKILFIGNSFTYGEGGTTSVPEIFDRLAIAGGHEDPTTEMRAVGGQSFEFHENDATSQAAIASRQWDYVILQNYSTQPTHIGSVEDHMTYGTLLYDRVIANHSATQVILYETWARSAKHSLITGSSTASTFATTSEMQSELRTNYQALALALTTDHPENAPVLISPVGDAWENAGGLLAESDTDFADLHGSDEYHGNDNGYFLSAAVFYATIYGESPEGLHTEEAISSLGLNLTEDPAFLERMAWQTVTGTVELSFVSQPTSQTVSENQSVTFNALIRGSEPESIQWFKNDKAIDGANELSYTIQAADSDLNGAVFKVEITNAVSTLTSDPVVLTVTSDEVPPTPLEASLTDSTTIQLGFSEALASEQAAIAANYTVAYHGEVVKVISATLSSDGKSVTLVLESSVEDGFVVGVNPVVTDIAGNAFSAGSLFITHAQSASGSSWYCDFGATVTSSTTDPDRTWNNVTSAVAATDSGVLGPLLDEAGNAGNLQLEMIRRFNDANPNGTLTATDFPTTASQDSFYGNTEFFNERANIFPAFKITGLDPAMTYSLTFYASRTDVSDNRETLYTVTGASVNSTSLNPSNNINTVAVLTDLTPTAEGVLTIEVSPGSSNNNAYHFTYLGALIISASSTEEPQLYKPVVVQGNIVVDWSGTGVLESNVDLGEDWTEISPSPQPPYTELITEPSRFFRLSFTKP</sequence>
<name>A0A934S571_9BACT</name>
<comment type="caution">
    <text evidence="4">The sequence shown here is derived from an EMBL/GenBank/DDBJ whole genome shotgun (WGS) entry which is preliminary data.</text>
</comment>